<organism evidence="2 3">
    <name type="scientific">Candidatus Nitrohelix vancouverensis</name>
    <dbReference type="NCBI Taxonomy" id="2705534"/>
    <lineage>
        <taxon>Bacteria</taxon>
        <taxon>Pseudomonadati</taxon>
        <taxon>Nitrospinota/Tectimicrobiota group</taxon>
        <taxon>Nitrospinota</taxon>
        <taxon>Nitrospinia</taxon>
        <taxon>Nitrospinales</taxon>
        <taxon>Nitrospinaceae</taxon>
        <taxon>Candidatus Nitrohelix</taxon>
    </lineage>
</organism>
<dbReference type="AlphaFoldDB" id="A0A7T0C3Y7"/>
<sequence>MQITTLGSLFSHPSFLILFLAILFTLANVLIGVSLLSRDKKKRGYSIHRYVYWGAVGSLCLYVLSKHYLLEATYLDLFVLVYFLLIIPYSRTMEETQHAVIASVGLVLLLGTVAFTIL</sequence>
<evidence type="ECO:0000313" key="2">
    <source>
        <dbReference type="EMBL" id="QPJ66074.1"/>
    </source>
</evidence>
<feature type="transmembrane region" description="Helical" evidence="1">
    <location>
        <begin position="99"/>
        <end position="117"/>
    </location>
</feature>
<keyword evidence="1" id="KW-0472">Membrane</keyword>
<feature type="transmembrane region" description="Helical" evidence="1">
    <location>
        <begin position="15"/>
        <end position="35"/>
    </location>
</feature>
<dbReference type="KEGG" id="nva:G3M78_12000"/>
<keyword evidence="1" id="KW-1133">Transmembrane helix</keyword>
<dbReference type="EMBL" id="CP048620">
    <property type="protein sequence ID" value="QPJ66074.1"/>
    <property type="molecule type" value="Genomic_DNA"/>
</dbReference>
<gene>
    <name evidence="2" type="ORF">G3M78_12000</name>
</gene>
<accession>A0A7T0C3Y7</accession>
<feature type="transmembrane region" description="Helical" evidence="1">
    <location>
        <begin position="47"/>
        <end position="64"/>
    </location>
</feature>
<evidence type="ECO:0000313" key="3">
    <source>
        <dbReference type="Proteomes" id="UP000594464"/>
    </source>
</evidence>
<name>A0A7T0C3Y7_9BACT</name>
<proteinExistence type="predicted"/>
<dbReference type="Proteomes" id="UP000594464">
    <property type="component" value="Chromosome"/>
</dbReference>
<protein>
    <submittedName>
        <fullName evidence="2">Uncharacterized protein</fullName>
    </submittedName>
</protein>
<keyword evidence="1" id="KW-0812">Transmembrane</keyword>
<feature type="transmembrane region" description="Helical" evidence="1">
    <location>
        <begin position="70"/>
        <end position="87"/>
    </location>
</feature>
<reference evidence="3" key="1">
    <citation type="submission" date="2020-02" db="EMBL/GenBank/DDBJ databases">
        <title>Genomic and physiological characterization of two novel Nitrospinaceae genera.</title>
        <authorList>
            <person name="Mueller A.J."/>
            <person name="Jung M.-Y."/>
            <person name="Strachan C.R."/>
            <person name="Herbold C.W."/>
            <person name="Kirkegaard R.H."/>
            <person name="Daims H."/>
        </authorList>
    </citation>
    <scope>NUCLEOTIDE SEQUENCE [LARGE SCALE GENOMIC DNA]</scope>
</reference>
<evidence type="ECO:0000256" key="1">
    <source>
        <dbReference type="SAM" id="Phobius"/>
    </source>
</evidence>